<comment type="caution">
    <text evidence="13">The sequence shown here is derived from an EMBL/GenBank/DDBJ whole genome shotgun (WGS) entry which is preliminary data.</text>
</comment>
<comment type="subcellular location">
    <subcellularLocation>
        <location evidence="1">Cell inner membrane</location>
        <topology evidence="1">Single-pass membrane protein</topology>
    </subcellularLocation>
</comment>
<dbReference type="InterPro" id="IPR012902">
    <property type="entry name" value="N_methyl_site"/>
</dbReference>
<sequence length="183" mass="19401">MVMTVIEACSPEKAARGFSLIELMVTLAVAGVMLMVAVPSFGNLMLSSQLTSLSNELVSALNSARVEAVKRNAPVEVCSDNTCAVTTTDMSNGHPLRIKAGLDDMVDPISVRAVRHLTYSGQGLAYANGQNAPFSGLVADLFSDRLNTQGHRCIYVEVGAVVSTCTDNQNCGYFNGRPNASCH</sequence>
<evidence type="ECO:0000256" key="5">
    <source>
        <dbReference type="ARBA" id="ARBA00022519"/>
    </source>
</evidence>
<evidence type="ECO:0000256" key="7">
    <source>
        <dbReference type="ARBA" id="ARBA00022989"/>
    </source>
</evidence>
<keyword evidence="7 11" id="KW-1133">Transmembrane helix</keyword>
<gene>
    <name evidence="13" type="ORF">GCM10007875_23870</name>
</gene>
<keyword evidence="3" id="KW-1003">Cell membrane</keyword>
<evidence type="ECO:0000256" key="9">
    <source>
        <dbReference type="ARBA" id="ARBA00025772"/>
    </source>
</evidence>
<accession>A0ABQ5YVN2</accession>
<evidence type="ECO:0000256" key="2">
    <source>
        <dbReference type="ARBA" id="ARBA00021549"/>
    </source>
</evidence>
<dbReference type="NCBIfam" id="TIGR02532">
    <property type="entry name" value="IV_pilin_GFxxxE"/>
    <property type="match status" value="1"/>
</dbReference>
<keyword evidence="4" id="KW-0488">Methylation</keyword>
<organism evidence="13 14">
    <name type="scientific">Limnobacter litoralis</name>
    <dbReference type="NCBI Taxonomy" id="481366"/>
    <lineage>
        <taxon>Bacteria</taxon>
        <taxon>Pseudomonadati</taxon>
        <taxon>Pseudomonadota</taxon>
        <taxon>Betaproteobacteria</taxon>
        <taxon>Burkholderiales</taxon>
        <taxon>Burkholderiaceae</taxon>
        <taxon>Limnobacter</taxon>
    </lineage>
</organism>
<dbReference type="EMBL" id="BSOJ01000030">
    <property type="protein sequence ID" value="GLR27296.1"/>
    <property type="molecule type" value="Genomic_DNA"/>
</dbReference>
<dbReference type="SUPFAM" id="SSF54523">
    <property type="entry name" value="Pili subunits"/>
    <property type="match status" value="1"/>
</dbReference>
<evidence type="ECO:0000256" key="1">
    <source>
        <dbReference type="ARBA" id="ARBA00004377"/>
    </source>
</evidence>
<dbReference type="Pfam" id="PF07963">
    <property type="entry name" value="N_methyl"/>
    <property type="match status" value="1"/>
</dbReference>
<evidence type="ECO:0000256" key="10">
    <source>
        <dbReference type="ARBA" id="ARBA00030775"/>
    </source>
</evidence>
<dbReference type="InterPro" id="IPR045584">
    <property type="entry name" value="Pilin-like"/>
</dbReference>
<dbReference type="InterPro" id="IPR022346">
    <property type="entry name" value="T2SS_GspH"/>
</dbReference>
<evidence type="ECO:0000313" key="13">
    <source>
        <dbReference type="EMBL" id="GLR27296.1"/>
    </source>
</evidence>
<evidence type="ECO:0000313" key="14">
    <source>
        <dbReference type="Proteomes" id="UP001156664"/>
    </source>
</evidence>
<evidence type="ECO:0000256" key="11">
    <source>
        <dbReference type="SAM" id="Phobius"/>
    </source>
</evidence>
<evidence type="ECO:0000256" key="8">
    <source>
        <dbReference type="ARBA" id="ARBA00023136"/>
    </source>
</evidence>
<keyword evidence="14" id="KW-1185">Reference proteome</keyword>
<feature type="transmembrane region" description="Helical" evidence="11">
    <location>
        <begin position="20"/>
        <end position="42"/>
    </location>
</feature>
<keyword evidence="8 11" id="KW-0472">Membrane</keyword>
<feature type="domain" description="General secretion pathway GspH" evidence="12">
    <location>
        <begin position="54"/>
        <end position="134"/>
    </location>
</feature>
<evidence type="ECO:0000259" key="12">
    <source>
        <dbReference type="Pfam" id="PF12019"/>
    </source>
</evidence>
<dbReference type="PROSITE" id="PS00409">
    <property type="entry name" value="PROKAR_NTER_METHYL"/>
    <property type="match status" value="1"/>
</dbReference>
<evidence type="ECO:0000256" key="4">
    <source>
        <dbReference type="ARBA" id="ARBA00022481"/>
    </source>
</evidence>
<keyword evidence="6 11" id="KW-0812">Transmembrane</keyword>
<reference evidence="14" key="1">
    <citation type="journal article" date="2019" name="Int. J. Syst. Evol. Microbiol.">
        <title>The Global Catalogue of Microorganisms (GCM) 10K type strain sequencing project: providing services to taxonomists for standard genome sequencing and annotation.</title>
        <authorList>
            <consortium name="The Broad Institute Genomics Platform"/>
            <consortium name="The Broad Institute Genome Sequencing Center for Infectious Disease"/>
            <person name="Wu L."/>
            <person name="Ma J."/>
        </authorList>
    </citation>
    <scope>NUCLEOTIDE SEQUENCE [LARGE SCALE GENOMIC DNA]</scope>
    <source>
        <strain evidence="14">NBRC 105857</strain>
    </source>
</reference>
<evidence type="ECO:0000256" key="6">
    <source>
        <dbReference type="ARBA" id="ARBA00022692"/>
    </source>
</evidence>
<dbReference type="Pfam" id="PF12019">
    <property type="entry name" value="GspH"/>
    <property type="match status" value="1"/>
</dbReference>
<dbReference type="Gene3D" id="3.30.700.10">
    <property type="entry name" value="Glycoprotein, Type 4 Pilin"/>
    <property type="match status" value="1"/>
</dbReference>
<keyword evidence="5" id="KW-0997">Cell inner membrane</keyword>
<protein>
    <recommendedName>
        <fullName evidence="2">Type II secretion system protein H</fullName>
    </recommendedName>
    <alternativeName>
        <fullName evidence="10">General secretion pathway protein H</fullName>
    </alternativeName>
</protein>
<comment type="similarity">
    <text evidence="9">Belongs to the GSP H family.</text>
</comment>
<dbReference type="Proteomes" id="UP001156664">
    <property type="component" value="Unassembled WGS sequence"/>
</dbReference>
<proteinExistence type="inferred from homology"/>
<name>A0ABQ5YVN2_9BURK</name>
<evidence type="ECO:0000256" key="3">
    <source>
        <dbReference type="ARBA" id="ARBA00022475"/>
    </source>
</evidence>